<evidence type="ECO:0000256" key="1">
    <source>
        <dbReference type="ARBA" id="ARBA00004651"/>
    </source>
</evidence>
<keyword evidence="2" id="KW-1003">Cell membrane</keyword>
<accession>A0A5N8VS43</accession>
<dbReference type="OrthoDB" id="5318634at2"/>
<evidence type="ECO:0000256" key="2">
    <source>
        <dbReference type="ARBA" id="ARBA00022475"/>
    </source>
</evidence>
<feature type="compositionally biased region" description="Low complexity" evidence="8">
    <location>
        <begin position="14"/>
        <end position="23"/>
    </location>
</feature>
<dbReference type="PANTHER" id="PTHR33908:SF3">
    <property type="entry name" value="UNDECAPRENYL PHOSPHATE-ALPHA-4-AMINO-4-DEOXY-L-ARABINOSE ARABINOSYL TRANSFERASE"/>
    <property type="match status" value="1"/>
</dbReference>
<feature type="transmembrane region" description="Helical" evidence="9">
    <location>
        <begin position="265"/>
        <end position="287"/>
    </location>
</feature>
<keyword evidence="7 9" id="KW-0472">Membrane</keyword>
<evidence type="ECO:0000256" key="7">
    <source>
        <dbReference type="ARBA" id="ARBA00023136"/>
    </source>
</evidence>
<reference evidence="11 12" key="1">
    <citation type="submission" date="2019-07" db="EMBL/GenBank/DDBJ databases">
        <title>New species of Amycolatopsis and Streptomyces.</title>
        <authorList>
            <person name="Duangmal K."/>
            <person name="Teo W.F.A."/>
            <person name="Lipun K."/>
        </authorList>
    </citation>
    <scope>NUCLEOTIDE SEQUENCE [LARGE SCALE GENOMIC DNA]</scope>
    <source>
        <strain evidence="11 12">NBRC 109810</strain>
    </source>
</reference>
<feature type="domain" description="Glycosyltransferase RgtA/B/C/D-like" evidence="10">
    <location>
        <begin position="89"/>
        <end position="237"/>
    </location>
</feature>
<dbReference type="Proteomes" id="UP000325849">
    <property type="component" value="Unassembled WGS sequence"/>
</dbReference>
<keyword evidence="4" id="KW-0808">Transferase</keyword>
<feature type="transmembrane region" description="Helical" evidence="9">
    <location>
        <begin position="293"/>
        <end position="311"/>
    </location>
</feature>
<keyword evidence="6 9" id="KW-1133">Transmembrane helix</keyword>
<gene>
    <name evidence="11" type="ORF">FNH09_38060</name>
</gene>
<protein>
    <recommendedName>
        <fullName evidence="10">Glycosyltransferase RgtA/B/C/D-like domain-containing protein</fullName>
    </recommendedName>
</protein>
<feature type="transmembrane region" description="Helical" evidence="9">
    <location>
        <begin position="323"/>
        <end position="343"/>
    </location>
</feature>
<keyword evidence="3" id="KW-0328">Glycosyltransferase</keyword>
<evidence type="ECO:0000256" key="8">
    <source>
        <dbReference type="SAM" id="MobiDB-lite"/>
    </source>
</evidence>
<evidence type="ECO:0000256" key="6">
    <source>
        <dbReference type="ARBA" id="ARBA00022989"/>
    </source>
</evidence>
<evidence type="ECO:0000313" key="12">
    <source>
        <dbReference type="Proteomes" id="UP000325849"/>
    </source>
</evidence>
<evidence type="ECO:0000256" key="5">
    <source>
        <dbReference type="ARBA" id="ARBA00022692"/>
    </source>
</evidence>
<comment type="subcellular location">
    <subcellularLocation>
        <location evidence="1">Cell membrane</location>
        <topology evidence="1">Multi-pass membrane protein</topology>
    </subcellularLocation>
</comment>
<dbReference type="AlphaFoldDB" id="A0A5N8VS43"/>
<evidence type="ECO:0000256" key="3">
    <source>
        <dbReference type="ARBA" id="ARBA00022676"/>
    </source>
</evidence>
<keyword evidence="5 9" id="KW-0812">Transmembrane</keyword>
<dbReference type="GO" id="GO:0005886">
    <property type="term" value="C:plasma membrane"/>
    <property type="evidence" value="ECO:0007669"/>
    <property type="project" value="UniProtKB-SubCell"/>
</dbReference>
<evidence type="ECO:0000259" key="10">
    <source>
        <dbReference type="Pfam" id="PF13231"/>
    </source>
</evidence>
<feature type="transmembrane region" description="Helical" evidence="9">
    <location>
        <begin position="222"/>
        <end position="244"/>
    </location>
</feature>
<feature type="transmembrane region" description="Helical" evidence="9">
    <location>
        <begin position="156"/>
        <end position="174"/>
    </location>
</feature>
<feature type="transmembrane region" description="Helical" evidence="9">
    <location>
        <begin position="132"/>
        <end position="150"/>
    </location>
</feature>
<feature type="transmembrane region" description="Helical" evidence="9">
    <location>
        <begin position="186"/>
        <end position="210"/>
    </location>
</feature>
<evidence type="ECO:0000256" key="9">
    <source>
        <dbReference type="SAM" id="Phobius"/>
    </source>
</evidence>
<dbReference type="PANTHER" id="PTHR33908">
    <property type="entry name" value="MANNOSYLTRANSFERASE YKCB-RELATED"/>
    <property type="match status" value="1"/>
</dbReference>
<dbReference type="Pfam" id="PF13231">
    <property type="entry name" value="PMT_2"/>
    <property type="match status" value="1"/>
</dbReference>
<evidence type="ECO:0000256" key="4">
    <source>
        <dbReference type="ARBA" id="ARBA00022679"/>
    </source>
</evidence>
<sequence>MAVGMALLSPPAPATGDTPAPAGRPDRRTFPGGPWLWPTLTTLAAALYRIGEPLLGRDELTSWDMSARSVGQVLATVRRVDAVVGTYYLLLHGWTRLFGDSPLALRLPSALAMAATAACVALIGQRLFGRRAGLAGGLLFALIPGVSRFAHEARPYALVMLAVTLSALLLLRALDRPRSAGRWALYALAVVAVGLFHLVALTCLVAHPVLVALRGRPDRRRWWGFCSAVTAAVAALFPLVALGSTQTGRQSSWIARPDGWGLLDIWSQLFYSGLCAGALMLLVALAFGQRRDAVAFCLVSALVPPLVIWTVSQGGMSYFYFRYMLFTLPALAVLAGAGLAAAARTRPAIASVLAALTLLTLPEQLALGEPLAHYWTGGPDYAAAARTISRYYAPGDAIVYDRDEEAGMFPLGVRYYLPRDLVLRDVFLDEPAVSRDDLLSTDCPQPEKCLRGEKRIWLVVMGDQNDPFDGLPPLQAAALRAHYTAYGADRPGGLTVALLLRTK</sequence>
<dbReference type="GO" id="GO:0016763">
    <property type="term" value="F:pentosyltransferase activity"/>
    <property type="evidence" value="ECO:0007669"/>
    <property type="project" value="TreeGrafter"/>
</dbReference>
<proteinExistence type="predicted"/>
<dbReference type="GO" id="GO:0009103">
    <property type="term" value="P:lipopolysaccharide biosynthetic process"/>
    <property type="evidence" value="ECO:0007669"/>
    <property type="project" value="UniProtKB-ARBA"/>
</dbReference>
<dbReference type="EMBL" id="VJZD01000253">
    <property type="protein sequence ID" value="MPY36818.1"/>
    <property type="molecule type" value="Genomic_DNA"/>
</dbReference>
<feature type="region of interest" description="Disordered" evidence="8">
    <location>
        <begin position="8"/>
        <end position="33"/>
    </location>
</feature>
<dbReference type="InterPro" id="IPR038731">
    <property type="entry name" value="RgtA/B/C-like"/>
</dbReference>
<keyword evidence="12" id="KW-1185">Reference proteome</keyword>
<comment type="caution">
    <text evidence="11">The sequence shown here is derived from an EMBL/GenBank/DDBJ whole genome shotgun (WGS) entry which is preliminary data.</text>
</comment>
<evidence type="ECO:0000313" key="11">
    <source>
        <dbReference type="EMBL" id="MPY36818.1"/>
    </source>
</evidence>
<dbReference type="GO" id="GO:0010041">
    <property type="term" value="P:response to iron(III) ion"/>
    <property type="evidence" value="ECO:0007669"/>
    <property type="project" value="TreeGrafter"/>
</dbReference>
<dbReference type="InterPro" id="IPR050297">
    <property type="entry name" value="LipidA_mod_glycosyltrf_83"/>
</dbReference>
<organism evidence="11 12">
    <name type="scientific">Streptomyces adustus</name>
    <dbReference type="NCBI Taxonomy" id="1609272"/>
    <lineage>
        <taxon>Bacteria</taxon>
        <taxon>Bacillati</taxon>
        <taxon>Actinomycetota</taxon>
        <taxon>Actinomycetes</taxon>
        <taxon>Kitasatosporales</taxon>
        <taxon>Streptomycetaceae</taxon>
        <taxon>Streptomyces</taxon>
    </lineage>
</organism>
<name>A0A5N8VS43_9ACTN</name>